<dbReference type="AlphaFoldDB" id="A0A9D1KU05"/>
<dbReference type="InterPro" id="IPR017900">
    <property type="entry name" value="4Fe4S_Fe_S_CS"/>
</dbReference>
<sequence length="267" mass="30076">MDKWIENIKDLFAQGEVTLVIGYEAGTDGDPRPFFCRSAQQADRLVFPEGFAPNLAVYLTKQELVKGEKVAVTATVPTLRSICYLQGENQLGSLSLAVYHLTPEGEWRQFATPEQIAQYIDTIPLSLSEKDRALVEKLDAMTPEERWAFWQNEFSRCIKCYACRAACPMCYCTRCIVEDNRPQWIDPWPSPLSNMEWQISRVMHLAGRCVGCGSCGEACPEHIPVHLLNRRLSQDIQADFGVVPGAAPKQGAVLNTFRVEDKENFIV</sequence>
<dbReference type="SUPFAM" id="SSF46548">
    <property type="entry name" value="alpha-helical ferredoxin"/>
    <property type="match status" value="1"/>
</dbReference>
<dbReference type="Gene3D" id="3.30.70.3270">
    <property type="match status" value="1"/>
</dbReference>
<name>A0A9D1KU05_9FLAO</name>
<dbReference type="PROSITE" id="PS51379">
    <property type="entry name" value="4FE4S_FER_2"/>
    <property type="match status" value="2"/>
</dbReference>
<evidence type="ECO:0000256" key="1">
    <source>
        <dbReference type="ARBA" id="ARBA00022723"/>
    </source>
</evidence>
<evidence type="ECO:0000313" key="5">
    <source>
        <dbReference type="EMBL" id="HIT98493.1"/>
    </source>
</evidence>
<keyword evidence="3" id="KW-0411">Iron-sulfur</keyword>
<gene>
    <name evidence="5" type="ORF">IAC44_06625</name>
</gene>
<dbReference type="GO" id="GO:0051536">
    <property type="term" value="F:iron-sulfur cluster binding"/>
    <property type="evidence" value="ECO:0007669"/>
    <property type="project" value="UniProtKB-KW"/>
</dbReference>
<organism evidence="5 6">
    <name type="scientific">Candidatus Merdimorpha stercoravium</name>
    <dbReference type="NCBI Taxonomy" id="2840863"/>
    <lineage>
        <taxon>Bacteria</taxon>
        <taxon>Pseudomonadati</taxon>
        <taxon>Bacteroidota</taxon>
        <taxon>Flavobacteriia</taxon>
        <taxon>Flavobacteriales</taxon>
        <taxon>Candidatus Merdimorpha</taxon>
    </lineage>
</organism>
<reference evidence="5" key="1">
    <citation type="submission" date="2020-10" db="EMBL/GenBank/DDBJ databases">
        <authorList>
            <person name="Gilroy R."/>
        </authorList>
    </citation>
    <scope>NUCLEOTIDE SEQUENCE</scope>
    <source>
        <strain evidence="5">1383</strain>
    </source>
</reference>
<evidence type="ECO:0000256" key="2">
    <source>
        <dbReference type="ARBA" id="ARBA00023004"/>
    </source>
</evidence>
<dbReference type="Pfam" id="PF13183">
    <property type="entry name" value="Fer4_8"/>
    <property type="match status" value="1"/>
</dbReference>
<protein>
    <submittedName>
        <fullName evidence="5">4Fe-4S dicluster domain-containing protein</fullName>
    </submittedName>
</protein>
<keyword evidence="2" id="KW-0408">Iron</keyword>
<evidence type="ECO:0000256" key="3">
    <source>
        <dbReference type="ARBA" id="ARBA00023014"/>
    </source>
</evidence>
<dbReference type="EMBL" id="DVLY01000166">
    <property type="protein sequence ID" value="HIT98493.1"/>
    <property type="molecule type" value="Genomic_DNA"/>
</dbReference>
<evidence type="ECO:0000313" key="6">
    <source>
        <dbReference type="Proteomes" id="UP000824161"/>
    </source>
</evidence>
<keyword evidence="1" id="KW-0479">Metal-binding</keyword>
<reference evidence="5" key="2">
    <citation type="journal article" date="2021" name="PeerJ">
        <title>Extensive microbial diversity within the chicken gut microbiome revealed by metagenomics and culture.</title>
        <authorList>
            <person name="Gilroy R."/>
            <person name="Ravi A."/>
            <person name="Getino M."/>
            <person name="Pursley I."/>
            <person name="Horton D.L."/>
            <person name="Alikhan N.F."/>
            <person name="Baker D."/>
            <person name="Gharbi K."/>
            <person name="Hall N."/>
            <person name="Watson M."/>
            <person name="Adriaenssens E.M."/>
            <person name="Foster-Nyarko E."/>
            <person name="Jarju S."/>
            <person name="Secka A."/>
            <person name="Antonio M."/>
            <person name="Oren A."/>
            <person name="Chaudhuri R.R."/>
            <person name="La Ragione R."/>
            <person name="Hildebrand F."/>
            <person name="Pallen M.J."/>
        </authorList>
    </citation>
    <scope>NUCLEOTIDE SEQUENCE</scope>
    <source>
        <strain evidence="5">1383</strain>
    </source>
</reference>
<feature type="domain" description="4Fe-4S ferredoxin-type" evidence="4">
    <location>
        <begin position="200"/>
        <end position="230"/>
    </location>
</feature>
<comment type="caution">
    <text evidence="5">The sequence shown here is derived from an EMBL/GenBank/DDBJ whole genome shotgun (WGS) entry which is preliminary data.</text>
</comment>
<feature type="domain" description="4Fe-4S ferredoxin-type" evidence="4">
    <location>
        <begin position="147"/>
        <end position="178"/>
    </location>
</feature>
<proteinExistence type="predicted"/>
<dbReference type="Proteomes" id="UP000824161">
    <property type="component" value="Unassembled WGS sequence"/>
</dbReference>
<dbReference type="InterPro" id="IPR017896">
    <property type="entry name" value="4Fe4S_Fe-S-bd"/>
</dbReference>
<evidence type="ECO:0000259" key="4">
    <source>
        <dbReference type="PROSITE" id="PS51379"/>
    </source>
</evidence>
<accession>A0A9D1KU05</accession>
<dbReference type="GO" id="GO:0046872">
    <property type="term" value="F:metal ion binding"/>
    <property type="evidence" value="ECO:0007669"/>
    <property type="project" value="UniProtKB-KW"/>
</dbReference>
<dbReference type="PROSITE" id="PS00198">
    <property type="entry name" value="4FE4S_FER_1"/>
    <property type="match status" value="1"/>
</dbReference>